<reference evidence="7" key="1">
    <citation type="submission" date="2021-01" db="EMBL/GenBank/DDBJ databases">
        <authorList>
            <person name="Corre E."/>
            <person name="Pelletier E."/>
            <person name="Niang G."/>
            <person name="Scheremetjew M."/>
            <person name="Finn R."/>
            <person name="Kale V."/>
            <person name="Holt S."/>
            <person name="Cochrane G."/>
            <person name="Meng A."/>
            <person name="Brown T."/>
            <person name="Cohen L."/>
        </authorList>
    </citation>
    <scope>NUCLEOTIDE SEQUENCE</scope>
    <source>
        <strain evidence="7">CCCM811</strain>
    </source>
</reference>
<dbReference type="PANTHER" id="PTHR46040">
    <property type="entry name" value="HIGH MOBILITY GROUP PROTEIN 2"/>
    <property type="match status" value="1"/>
</dbReference>
<proteinExistence type="predicted"/>
<evidence type="ECO:0000256" key="4">
    <source>
        <dbReference type="SAM" id="MobiDB-lite"/>
    </source>
</evidence>
<evidence type="ECO:0000256" key="3">
    <source>
        <dbReference type="PROSITE-ProRule" id="PRU00267"/>
    </source>
</evidence>
<dbReference type="CDD" id="cd01390">
    <property type="entry name" value="HMG-box_NHP6-like"/>
    <property type="match status" value="1"/>
</dbReference>
<name>A0A7S3YHI4_9EUKA</name>
<dbReference type="Pfam" id="PF00505">
    <property type="entry name" value="HMG_box"/>
    <property type="match status" value="3"/>
</dbReference>
<keyword evidence="1 3" id="KW-0238">DNA-binding</keyword>
<dbReference type="EMBL" id="HBIV01007031">
    <property type="protein sequence ID" value="CAE0651844.1"/>
    <property type="molecule type" value="Transcribed_RNA"/>
</dbReference>
<dbReference type="PANTHER" id="PTHR46040:SF3">
    <property type="entry name" value="HIGH MOBILITY GROUP PROTEIN 2"/>
    <property type="match status" value="1"/>
</dbReference>
<evidence type="ECO:0008006" key="8">
    <source>
        <dbReference type="Google" id="ProtNLM"/>
    </source>
</evidence>
<feature type="compositionally biased region" description="Basic residues" evidence="4">
    <location>
        <begin position="469"/>
        <end position="478"/>
    </location>
</feature>
<feature type="domain" description="HMG box" evidence="6">
    <location>
        <begin position="388"/>
        <end position="456"/>
    </location>
</feature>
<dbReference type="SUPFAM" id="SSF47769">
    <property type="entry name" value="SAM/Pointed domain"/>
    <property type="match status" value="1"/>
</dbReference>
<dbReference type="PROSITE" id="PS50118">
    <property type="entry name" value="HMG_BOX_2"/>
    <property type="match status" value="3"/>
</dbReference>
<sequence length="763" mass="84375">MDEGSVGNPLDDFGHDKGMATLGGQLSHPEAGLRDTGDGGPQPGDPSSLAEVDSKIGGRLDVNLGGHRENDGQITSSASVDSPLASKPLFMSSNPLPPLDHGHRSTLSGALAESNIGSAGMVDPGSMQDSMVDPGSMQDSNFRAPPSMPHSGFSLGNVSMHPSGLGVGGPLGPVHGQPQSAGDNQATQLPSIQQFQQMASVSLGAMNTPMHDSAGSSMRGAGDINSSGAVNASSSSTQPVLEVNREIKSTPAVVSATPPVYTGGTRAEVGTVKDVLSSLMKSQKGKTRVTKLTRRRKRGPQPPLSAVTYFRFDTLPEVCKRNPGSSPEEIILIVENKWQLLEQERKKVYLDKAKEDQKRYDNEIKLYLPKSQGGRMKRAKAKKHPNAPKHPKSAYLYFVAEHRQRVKKQYPGKGFTEIAQKLGEQWRALTPDQMEKYKAQATADKERYRREKEEFQPPPTDMTTEKKDSAKRRKKHPLAPKHPLSAYLFFVATNRPRMNEKYPDKDFTEVARMLGQQWKSLPTQERRIFEILAFADKKRYLEEKDRWIPPHQKQHEPKRRKKNSELDGDQLFSDWMYPNDSLDTSNTGGGHMGTHGGGGQMNPDIMIGHHWQQPMMPMPGAEMHQDIMYPPPPPQSLGGYMYRSVKQTRYDSGVEVLKWGAMEVARFISCVGLPNFQNAFMQSGIDGKQFIQLSQLDLRQRLARVCTFAWERGKESCRGKCDASRVVFSLFACMDPRACDSSGTRLLCLPGLVWKESGIVRRL</sequence>
<feature type="region of interest" description="Disordered" evidence="4">
    <location>
        <begin position="440"/>
        <end position="478"/>
    </location>
</feature>
<organism evidence="7">
    <name type="scientific">Lotharella globosa</name>
    <dbReference type="NCBI Taxonomy" id="91324"/>
    <lineage>
        <taxon>Eukaryota</taxon>
        <taxon>Sar</taxon>
        <taxon>Rhizaria</taxon>
        <taxon>Cercozoa</taxon>
        <taxon>Chlorarachniophyceae</taxon>
        <taxon>Lotharella</taxon>
    </lineage>
</organism>
<evidence type="ECO:0000259" key="5">
    <source>
        <dbReference type="PROSITE" id="PS50105"/>
    </source>
</evidence>
<feature type="domain" description="SAM" evidence="5">
    <location>
        <begin position="659"/>
        <end position="702"/>
    </location>
</feature>
<feature type="region of interest" description="Disordered" evidence="4">
    <location>
        <begin position="1"/>
        <end position="92"/>
    </location>
</feature>
<dbReference type="InterPro" id="IPR036910">
    <property type="entry name" value="HMG_box_dom_sf"/>
</dbReference>
<feature type="compositionally biased region" description="Basic and acidic residues" evidence="4">
    <location>
        <begin position="440"/>
        <end position="455"/>
    </location>
</feature>
<evidence type="ECO:0000256" key="2">
    <source>
        <dbReference type="ARBA" id="ARBA00023242"/>
    </source>
</evidence>
<dbReference type="Gene3D" id="1.10.150.50">
    <property type="entry name" value="Transcription Factor, Ets-1"/>
    <property type="match status" value="1"/>
</dbReference>
<dbReference type="GO" id="GO:0005634">
    <property type="term" value="C:nucleus"/>
    <property type="evidence" value="ECO:0007669"/>
    <property type="project" value="UniProtKB-UniRule"/>
</dbReference>
<dbReference type="InterPro" id="IPR013761">
    <property type="entry name" value="SAM/pointed_sf"/>
</dbReference>
<dbReference type="Gene3D" id="1.10.30.10">
    <property type="entry name" value="High mobility group box domain"/>
    <property type="match status" value="3"/>
</dbReference>
<evidence type="ECO:0000313" key="7">
    <source>
        <dbReference type="EMBL" id="CAE0651844.1"/>
    </source>
</evidence>
<feature type="region of interest" description="Disordered" evidence="4">
    <location>
        <begin position="279"/>
        <end position="304"/>
    </location>
</feature>
<accession>A0A7S3YHI4</accession>
<dbReference type="SUPFAM" id="SSF47095">
    <property type="entry name" value="HMG-box"/>
    <property type="match status" value="3"/>
</dbReference>
<dbReference type="InterPro" id="IPR051965">
    <property type="entry name" value="ChromReg_NeuronalGeneExpr"/>
</dbReference>
<dbReference type="AlphaFoldDB" id="A0A7S3YHI4"/>
<evidence type="ECO:0000256" key="1">
    <source>
        <dbReference type="ARBA" id="ARBA00023125"/>
    </source>
</evidence>
<dbReference type="GO" id="GO:0003677">
    <property type="term" value="F:DNA binding"/>
    <property type="evidence" value="ECO:0007669"/>
    <property type="project" value="UniProtKB-UniRule"/>
</dbReference>
<dbReference type="InterPro" id="IPR001660">
    <property type="entry name" value="SAM"/>
</dbReference>
<dbReference type="SMART" id="SM00398">
    <property type="entry name" value="HMG"/>
    <property type="match status" value="3"/>
</dbReference>
<feature type="region of interest" description="Disordered" evidence="4">
    <location>
        <begin position="545"/>
        <end position="565"/>
    </location>
</feature>
<dbReference type="InterPro" id="IPR009071">
    <property type="entry name" value="HMG_box_dom"/>
</dbReference>
<feature type="compositionally biased region" description="Basic residues" evidence="4">
    <location>
        <begin position="283"/>
        <end position="299"/>
    </location>
</feature>
<feature type="region of interest" description="Disordered" evidence="4">
    <location>
        <begin position="213"/>
        <end position="237"/>
    </location>
</feature>
<feature type="DNA-binding region" description="HMG box" evidence="3">
    <location>
        <begin position="388"/>
        <end position="456"/>
    </location>
</feature>
<protein>
    <recommendedName>
        <fullName evidence="8">HMG box domain-containing protein</fullName>
    </recommendedName>
</protein>
<evidence type="ECO:0000259" key="6">
    <source>
        <dbReference type="PROSITE" id="PS50118"/>
    </source>
</evidence>
<dbReference type="GO" id="GO:0010468">
    <property type="term" value="P:regulation of gene expression"/>
    <property type="evidence" value="ECO:0007669"/>
    <property type="project" value="TreeGrafter"/>
</dbReference>
<feature type="domain" description="HMG box" evidence="6">
    <location>
        <begin position="480"/>
        <end position="548"/>
    </location>
</feature>
<feature type="domain" description="HMG box" evidence="6">
    <location>
        <begin position="300"/>
        <end position="368"/>
    </location>
</feature>
<keyword evidence="2 3" id="KW-0539">Nucleus</keyword>
<feature type="DNA-binding region" description="HMG box" evidence="3">
    <location>
        <begin position="300"/>
        <end position="368"/>
    </location>
</feature>
<dbReference type="PROSITE" id="PS50105">
    <property type="entry name" value="SAM_DOMAIN"/>
    <property type="match status" value="1"/>
</dbReference>
<dbReference type="PRINTS" id="PR00886">
    <property type="entry name" value="HIGHMOBLTY12"/>
</dbReference>
<gene>
    <name evidence="7" type="ORF">LGLO00237_LOCUS5181</name>
</gene>
<feature type="DNA-binding region" description="HMG box" evidence="3">
    <location>
        <begin position="480"/>
        <end position="548"/>
    </location>
</feature>
<feature type="compositionally biased region" description="Low complexity" evidence="4">
    <location>
        <begin position="225"/>
        <end position="236"/>
    </location>
</feature>